<accession>A0A8X6R6M1</accession>
<sequence>MRKRWTMENWTSGNFGSGPSSVTLSWGGDKHLIHITVPRLHSACIILEAHLQIGILLVEDSFVQNFHDAESHNDYNDRHVLVRRFRGEHFLLKCLIQRHIRQTHVVWAFGAIGYHGIHISSLLSTGVILNIGACITSQKLWNPRSCLSYNAFLELYFNVRQYVARNLKAFLYIR</sequence>
<name>A0A8X6R6M1_TRICX</name>
<dbReference type="Proteomes" id="UP000887159">
    <property type="component" value="Unassembled WGS sequence"/>
</dbReference>
<evidence type="ECO:0000313" key="1">
    <source>
        <dbReference type="EMBL" id="GFX89351.1"/>
    </source>
</evidence>
<protein>
    <submittedName>
        <fullName evidence="1">Uncharacterized protein</fullName>
    </submittedName>
</protein>
<organism evidence="1 2">
    <name type="scientific">Trichonephila clavipes</name>
    <name type="common">Golden silk orbweaver</name>
    <name type="synonym">Nephila clavipes</name>
    <dbReference type="NCBI Taxonomy" id="2585209"/>
    <lineage>
        <taxon>Eukaryota</taxon>
        <taxon>Metazoa</taxon>
        <taxon>Ecdysozoa</taxon>
        <taxon>Arthropoda</taxon>
        <taxon>Chelicerata</taxon>
        <taxon>Arachnida</taxon>
        <taxon>Araneae</taxon>
        <taxon>Araneomorphae</taxon>
        <taxon>Entelegynae</taxon>
        <taxon>Araneoidea</taxon>
        <taxon>Nephilidae</taxon>
        <taxon>Trichonephila</taxon>
    </lineage>
</organism>
<proteinExistence type="predicted"/>
<dbReference type="EMBL" id="BMAU01021070">
    <property type="protein sequence ID" value="GFX89351.1"/>
    <property type="molecule type" value="Genomic_DNA"/>
</dbReference>
<reference evidence="1" key="1">
    <citation type="submission" date="2020-08" db="EMBL/GenBank/DDBJ databases">
        <title>Multicomponent nature underlies the extraordinary mechanical properties of spider dragline silk.</title>
        <authorList>
            <person name="Kono N."/>
            <person name="Nakamura H."/>
            <person name="Mori M."/>
            <person name="Yoshida Y."/>
            <person name="Ohtoshi R."/>
            <person name="Malay A.D."/>
            <person name="Moran D.A.P."/>
            <person name="Tomita M."/>
            <person name="Numata K."/>
            <person name="Arakawa K."/>
        </authorList>
    </citation>
    <scope>NUCLEOTIDE SEQUENCE</scope>
</reference>
<gene>
    <name evidence="1" type="ORF">TNCV_2201931</name>
</gene>
<keyword evidence="2" id="KW-1185">Reference proteome</keyword>
<comment type="caution">
    <text evidence="1">The sequence shown here is derived from an EMBL/GenBank/DDBJ whole genome shotgun (WGS) entry which is preliminary data.</text>
</comment>
<dbReference type="AlphaFoldDB" id="A0A8X6R6M1"/>
<evidence type="ECO:0000313" key="2">
    <source>
        <dbReference type="Proteomes" id="UP000887159"/>
    </source>
</evidence>